<comment type="caution">
    <text evidence="2">The sequence shown here is derived from an EMBL/GenBank/DDBJ whole genome shotgun (WGS) entry which is preliminary data.</text>
</comment>
<reference evidence="2 3" key="1">
    <citation type="submission" date="2017-07" db="EMBL/GenBank/DDBJ databases">
        <title>The genome sequence of Paludifilum halophilum highlights mechanisms for microbial adaptation to high salt environemnts.</title>
        <authorList>
            <person name="Belbahri L."/>
        </authorList>
    </citation>
    <scope>NUCLEOTIDE SEQUENCE [LARGE SCALE GENOMIC DNA]</scope>
    <source>
        <strain evidence="2 3">DSM 102817</strain>
    </source>
</reference>
<dbReference type="GO" id="GO:0006265">
    <property type="term" value="P:DNA topological change"/>
    <property type="evidence" value="ECO:0007669"/>
    <property type="project" value="InterPro"/>
</dbReference>
<name>A0A235BAA2_9BACL</name>
<evidence type="ECO:0008006" key="4">
    <source>
        <dbReference type="Google" id="ProtNLM"/>
    </source>
</evidence>
<dbReference type="AlphaFoldDB" id="A0A235BAA2"/>
<dbReference type="Pfam" id="PF00269">
    <property type="entry name" value="SASP"/>
    <property type="match status" value="1"/>
</dbReference>
<dbReference type="InterPro" id="IPR001448">
    <property type="entry name" value="SASP_alpha/beta-type"/>
</dbReference>
<keyword evidence="3" id="KW-1185">Reference proteome</keyword>
<organism evidence="2 3">
    <name type="scientific">Paludifilum halophilum</name>
    <dbReference type="NCBI Taxonomy" id="1642702"/>
    <lineage>
        <taxon>Bacteria</taxon>
        <taxon>Bacillati</taxon>
        <taxon>Bacillota</taxon>
        <taxon>Bacilli</taxon>
        <taxon>Bacillales</taxon>
        <taxon>Thermoactinomycetaceae</taxon>
        <taxon>Paludifilum</taxon>
    </lineage>
</organism>
<protein>
    <recommendedName>
        <fullName evidence="4">Alpha/beta hydrolase</fullName>
    </recommendedName>
</protein>
<dbReference type="Gene3D" id="6.10.10.80">
    <property type="entry name" value="Small, acid-soluble spore protein, alpha/beta type-like"/>
    <property type="match status" value="1"/>
</dbReference>
<dbReference type="OrthoDB" id="1683773at2"/>
<evidence type="ECO:0000313" key="3">
    <source>
        <dbReference type="Proteomes" id="UP000215459"/>
    </source>
</evidence>
<proteinExistence type="predicted"/>
<dbReference type="InterPro" id="IPR038300">
    <property type="entry name" value="SASP_sf_alpha/beta"/>
</dbReference>
<evidence type="ECO:0000313" key="2">
    <source>
        <dbReference type="EMBL" id="OYD09196.1"/>
    </source>
</evidence>
<dbReference type="EMBL" id="NOWF01000002">
    <property type="protein sequence ID" value="OYD09196.1"/>
    <property type="molecule type" value="Genomic_DNA"/>
</dbReference>
<feature type="region of interest" description="Disordered" evidence="1">
    <location>
        <begin position="1"/>
        <end position="56"/>
    </location>
</feature>
<sequence length="78" mass="8646">MERLKQQVISRQTGSPSQSPEQMKMEMAQQAGVPYKPGYNGDLKTEEAGKMGGPVGGQMVKDLIQIAEEELVRRQSRP</sequence>
<feature type="compositionally biased region" description="Polar residues" evidence="1">
    <location>
        <begin position="7"/>
        <end position="21"/>
    </location>
</feature>
<accession>A0A235BAA2</accession>
<evidence type="ECO:0000256" key="1">
    <source>
        <dbReference type="SAM" id="MobiDB-lite"/>
    </source>
</evidence>
<gene>
    <name evidence="2" type="ORF">CHM34_05105</name>
</gene>
<dbReference type="GO" id="GO:0003690">
    <property type="term" value="F:double-stranded DNA binding"/>
    <property type="evidence" value="ECO:0007669"/>
    <property type="project" value="InterPro"/>
</dbReference>
<dbReference type="Proteomes" id="UP000215459">
    <property type="component" value="Unassembled WGS sequence"/>
</dbReference>